<evidence type="ECO:0000313" key="2">
    <source>
        <dbReference type="Proteomes" id="UP000655287"/>
    </source>
</evidence>
<comment type="caution">
    <text evidence="1">The sequence shown here is derived from an EMBL/GenBank/DDBJ whole genome shotgun (WGS) entry which is preliminary data.</text>
</comment>
<name>A0A919R1V3_9ACTN</name>
<dbReference type="Proteomes" id="UP000655287">
    <property type="component" value="Unassembled WGS sequence"/>
</dbReference>
<reference evidence="1" key="1">
    <citation type="submission" date="2021-01" db="EMBL/GenBank/DDBJ databases">
        <title>Whole genome shotgun sequence of Sphaerisporangium rufum NBRC 109079.</title>
        <authorList>
            <person name="Komaki H."/>
            <person name="Tamura T."/>
        </authorList>
    </citation>
    <scope>NUCLEOTIDE SEQUENCE</scope>
    <source>
        <strain evidence="1">NBRC 109079</strain>
    </source>
</reference>
<sequence>MASWGLPIARKFRELCSERGWEVSLIIVQEFRNDDVLEKGIPLSPEVVETLAVAGAGVEIDQYVYH</sequence>
<accession>A0A919R1V3</accession>
<proteinExistence type="predicted"/>
<evidence type="ECO:0000313" key="1">
    <source>
        <dbReference type="EMBL" id="GII76861.1"/>
    </source>
</evidence>
<gene>
    <name evidence="1" type="ORF">Sru01_18430</name>
</gene>
<dbReference type="EMBL" id="BOOU01000030">
    <property type="protein sequence ID" value="GII76861.1"/>
    <property type="molecule type" value="Genomic_DNA"/>
</dbReference>
<dbReference type="AlphaFoldDB" id="A0A919R1V3"/>
<keyword evidence="2" id="KW-1185">Reference proteome</keyword>
<protein>
    <submittedName>
        <fullName evidence="1">Uncharacterized protein</fullName>
    </submittedName>
</protein>
<organism evidence="1 2">
    <name type="scientific">Sphaerisporangium rufum</name>
    <dbReference type="NCBI Taxonomy" id="1381558"/>
    <lineage>
        <taxon>Bacteria</taxon>
        <taxon>Bacillati</taxon>
        <taxon>Actinomycetota</taxon>
        <taxon>Actinomycetes</taxon>
        <taxon>Streptosporangiales</taxon>
        <taxon>Streptosporangiaceae</taxon>
        <taxon>Sphaerisporangium</taxon>
    </lineage>
</organism>